<feature type="transmembrane region" description="Helical" evidence="11">
    <location>
        <begin position="108"/>
        <end position="130"/>
    </location>
</feature>
<evidence type="ECO:0000256" key="8">
    <source>
        <dbReference type="ARBA" id="ARBA00022989"/>
    </source>
</evidence>
<evidence type="ECO:0000256" key="3">
    <source>
        <dbReference type="ARBA" id="ARBA00009047"/>
    </source>
</evidence>
<evidence type="ECO:0000256" key="10">
    <source>
        <dbReference type="ARBA" id="ARBA00041109"/>
    </source>
</evidence>
<keyword evidence="7 11" id="KW-0812">Transmembrane</keyword>
<comment type="subcellular location">
    <subcellularLocation>
        <location evidence="2 11">Cell membrane</location>
        <topology evidence="2 11">Multi-pass membrane protein</topology>
    </subcellularLocation>
</comment>
<feature type="transmembrane region" description="Helical" evidence="11">
    <location>
        <begin position="242"/>
        <end position="263"/>
    </location>
</feature>
<keyword evidence="9 11" id="KW-0472">Membrane</keyword>
<dbReference type="Proteomes" id="UP000030960">
    <property type="component" value="Unassembled WGS sequence"/>
</dbReference>
<dbReference type="Gene3D" id="1.10.3720.10">
    <property type="entry name" value="MetI-like"/>
    <property type="match status" value="1"/>
</dbReference>
<feature type="transmembrane region" description="Helical" evidence="11">
    <location>
        <begin position="12"/>
        <end position="33"/>
    </location>
</feature>
<feature type="transmembrane region" description="Helical" evidence="11">
    <location>
        <begin position="142"/>
        <end position="164"/>
    </location>
</feature>
<organism evidence="13 14">
    <name type="scientific">Mameliella alba</name>
    <dbReference type="NCBI Taxonomy" id="561184"/>
    <lineage>
        <taxon>Bacteria</taxon>
        <taxon>Pseudomonadati</taxon>
        <taxon>Pseudomonadota</taxon>
        <taxon>Alphaproteobacteria</taxon>
        <taxon>Rhodobacterales</taxon>
        <taxon>Roseobacteraceae</taxon>
        <taxon>Mameliella</taxon>
    </lineage>
</organism>
<proteinExistence type="inferred from homology"/>
<dbReference type="GO" id="GO:0055085">
    <property type="term" value="P:transmembrane transport"/>
    <property type="evidence" value="ECO:0007669"/>
    <property type="project" value="InterPro"/>
</dbReference>
<evidence type="ECO:0000256" key="11">
    <source>
        <dbReference type="RuleBase" id="RU363032"/>
    </source>
</evidence>
<evidence type="ECO:0000256" key="7">
    <source>
        <dbReference type="ARBA" id="ARBA00022692"/>
    </source>
</evidence>
<keyword evidence="14" id="KW-1185">Reference proteome</keyword>
<dbReference type="GO" id="GO:0005886">
    <property type="term" value="C:plasma membrane"/>
    <property type="evidence" value="ECO:0007669"/>
    <property type="project" value="UniProtKB-SubCell"/>
</dbReference>
<sequence length="279" mass="30871">MKKYLQNLSIQIWLVFWTVLVLAPFILIFLLSFRSNIDIYRDGLGLSGKFLPENYAETWKGATGTTGMAQYFKNSVIAAGVGLGVSLVFGVTSAYFSIHFAPRWRELYLRIFMVMQVVPLVLLVIPYYQAFNAFGILNSPTMVGVAYGVLALPTTVLIMQSYYVDFPKELIEAAALDGAGPYRTFFKMVLPLSFGPITAVAMMSLVFIWGETQLGVILLQDTRFQTVPVGLLQFKGQWATDLGVLFAGLSIASFPIIGLYLIFHRNLIQGVTNGGMGGR</sequence>
<keyword evidence="4 11" id="KW-0813">Transport</keyword>
<evidence type="ECO:0000313" key="13">
    <source>
        <dbReference type="EMBL" id="KHQ51720.1"/>
    </source>
</evidence>
<evidence type="ECO:0000259" key="12">
    <source>
        <dbReference type="PROSITE" id="PS50928"/>
    </source>
</evidence>
<evidence type="ECO:0000256" key="2">
    <source>
        <dbReference type="ARBA" id="ARBA00004651"/>
    </source>
</evidence>
<dbReference type="CDD" id="cd06261">
    <property type="entry name" value="TM_PBP2"/>
    <property type="match status" value="1"/>
</dbReference>
<gene>
    <name evidence="13" type="ORF">OA50_03883</name>
</gene>
<feature type="transmembrane region" description="Helical" evidence="11">
    <location>
        <begin position="185"/>
        <end position="209"/>
    </location>
</feature>
<dbReference type="OrthoDB" id="9815445at2"/>
<evidence type="ECO:0000256" key="6">
    <source>
        <dbReference type="ARBA" id="ARBA00022597"/>
    </source>
</evidence>
<dbReference type="RefSeq" id="WP_139022651.1">
    <property type="nucleotide sequence ID" value="NZ_JSUQ01000016.1"/>
</dbReference>
<dbReference type="InterPro" id="IPR050901">
    <property type="entry name" value="BP-dep_ABC_trans_perm"/>
</dbReference>
<name>A0A0B3RKE3_9RHOB</name>
<dbReference type="Pfam" id="PF00528">
    <property type="entry name" value="BPD_transp_1"/>
    <property type="match status" value="1"/>
</dbReference>
<comment type="similarity">
    <text evidence="3">Belongs to the binding-protein-dependent transport system permease family. MalFG subfamily.</text>
</comment>
<evidence type="ECO:0000313" key="14">
    <source>
        <dbReference type="Proteomes" id="UP000030960"/>
    </source>
</evidence>
<dbReference type="PANTHER" id="PTHR32243:SF50">
    <property type="entry name" value="MALTOSE_MALTODEXTRIN TRANSPORT SYSTEM PERMEASE PROTEIN MALG"/>
    <property type="match status" value="1"/>
</dbReference>
<feature type="transmembrane region" description="Helical" evidence="11">
    <location>
        <begin position="76"/>
        <end position="96"/>
    </location>
</feature>
<dbReference type="EMBL" id="JSUQ01000016">
    <property type="protein sequence ID" value="KHQ51720.1"/>
    <property type="molecule type" value="Genomic_DNA"/>
</dbReference>
<reference evidence="13 14" key="1">
    <citation type="submission" date="2014-10" db="EMBL/GenBank/DDBJ databases">
        <title>Genome sequence of Ponticoccus sp. strain UMTAT08 isolated from clonal culture of toxic dinoflagellate Alexandrium tamiyavanichii.</title>
        <authorList>
            <person name="Gan H.Y."/>
            <person name="Muhd D.-D."/>
            <person name="Mohd Noor M.E."/>
            <person name="Yeong Y.S."/>
            <person name="Usup G."/>
        </authorList>
    </citation>
    <scope>NUCLEOTIDE SEQUENCE [LARGE SCALE GENOMIC DNA]</scope>
    <source>
        <strain evidence="13 14">UMTAT08</strain>
    </source>
</reference>
<evidence type="ECO:0000256" key="9">
    <source>
        <dbReference type="ARBA" id="ARBA00023136"/>
    </source>
</evidence>
<evidence type="ECO:0000256" key="5">
    <source>
        <dbReference type="ARBA" id="ARBA00022475"/>
    </source>
</evidence>
<dbReference type="InterPro" id="IPR000515">
    <property type="entry name" value="MetI-like"/>
</dbReference>
<keyword evidence="5" id="KW-1003">Cell membrane</keyword>
<dbReference type="PANTHER" id="PTHR32243">
    <property type="entry name" value="MALTOSE TRANSPORT SYSTEM PERMEASE-RELATED"/>
    <property type="match status" value="1"/>
</dbReference>
<dbReference type="AlphaFoldDB" id="A0A0B3RKE3"/>
<feature type="domain" description="ABC transmembrane type-1" evidence="12">
    <location>
        <begin position="72"/>
        <end position="263"/>
    </location>
</feature>
<accession>A0A0B3RKE3</accession>
<comment type="function">
    <text evidence="1">Part of the ABC transporter complex MalEFGK involved in maltose/maltodextrin import. Probably responsible for the translocation of the substrate across the membrane.</text>
</comment>
<dbReference type="InterPro" id="IPR035906">
    <property type="entry name" value="MetI-like_sf"/>
</dbReference>
<dbReference type="SUPFAM" id="SSF161098">
    <property type="entry name" value="MetI-like"/>
    <property type="match status" value="1"/>
</dbReference>
<keyword evidence="6 13" id="KW-0762">Sugar transport</keyword>
<comment type="caution">
    <text evidence="13">The sequence shown here is derived from an EMBL/GenBank/DDBJ whole genome shotgun (WGS) entry which is preliminary data.</text>
</comment>
<evidence type="ECO:0000256" key="4">
    <source>
        <dbReference type="ARBA" id="ARBA00022448"/>
    </source>
</evidence>
<keyword evidence="8 11" id="KW-1133">Transmembrane helix</keyword>
<evidence type="ECO:0000256" key="1">
    <source>
        <dbReference type="ARBA" id="ARBA00002264"/>
    </source>
</evidence>
<protein>
    <recommendedName>
        <fullName evidence="10">Maltose/maltodextrin transport system permease protein MalG</fullName>
    </recommendedName>
</protein>
<dbReference type="PROSITE" id="PS50928">
    <property type="entry name" value="ABC_TM1"/>
    <property type="match status" value="1"/>
</dbReference>